<dbReference type="PANTHER" id="PTHR38445">
    <property type="entry name" value="HTH-TYPE TRANSCRIPTIONAL REPRESSOR YTRA"/>
    <property type="match status" value="1"/>
</dbReference>
<dbReference type="GO" id="GO:0003677">
    <property type="term" value="F:DNA binding"/>
    <property type="evidence" value="ECO:0007669"/>
    <property type="project" value="UniProtKB-KW"/>
</dbReference>
<dbReference type="GO" id="GO:0003700">
    <property type="term" value="F:DNA-binding transcription factor activity"/>
    <property type="evidence" value="ECO:0007669"/>
    <property type="project" value="InterPro"/>
</dbReference>
<dbReference type="SMART" id="SM00345">
    <property type="entry name" value="HTH_GNTR"/>
    <property type="match status" value="1"/>
</dbReference>
<dbReference type="PANTHER" id="PTHR38445:SF6">
    <property type="entry name" value="GNTR-FAMILY TRANSCRIPTIONAL REGULATOR"/>
    <property type="match status" value="1"/>
</dbReference>
<keyword evidence="1" id="KW-0805">Transcription regulation</keyword>
<evidence type="ECO:0000256" key="3">
    <source>
        <dbReference type="ARBA" id="ARBA00023163"/>
    </source>
</evidence>
<organism evidence="5 6">
    <name type="scientific">Schaalia canis</name>
    <dbReference type="NCBI Taxonomy" id="100469"/>
    <lineage>
        <taxon>Bacteria</taxon>
        <taxon>Bacillati</taxon>
        <taxon>Actinomycetota</taxon>
        <taxon>Actinomycetes</taxon>
        <taxon>Actinomycetales</taxon>
        <taxon>Actinomycetaceae</taxon>
        <taxon>Schaalia</taxon>
    </lineage>
</organism>
<evidence type="ECO:0000259" key="4">
    <source>
        <dbReference type="PROSITE" id="PS50949"/>
    </source>
</evidence>
<dbReference type="OrthoDB" id="3575876at2"/>
<accession>A0A3P1SE08</accession>
<feature type="domain" description="HTH gntR-type" evidence="4">
    <location>
        <begin position="7"/>
        <end position="75"/>
    </location>
</feature>
<dbReference type="EMBL" id="RQZF01000005">
    <property type="protein sequence ID" value="RRC95217.1"/>
    <property type="molecule type" value="Genomic_DNA"/>
</dbReference>
<gene>
    <name evidence="5" type="ORF">EII11_06175</name>
</gene>
<dbReference type="Proteomes" id="UP000280444">
    <property type="component" value="Unassembled WGS sequence"/>
</dbReference>
<name>A0A3P1SE08_9ACTO</name>
<protein>
    <submittedName>
        <fullName evidence="5">GntR family transcriptional regulator</fullName>
    </submittedName>
</protein>
<dbReference type="CDD" id="cd07377">
    <property type="entry name" value="WHTH_GntR"/>
    <property type="match status" value="1"/>
</dbReference>
<evidence type="ECO:0000313" key="5">
    <source>
        <dbReference type="EMBL" id="RRC95217.1"/>
    </source>
</evidence>
<proteinExistence type="predicted"/>
<dbReference type="InterPro" id="IPR036390">
    <property type="entry name" value="WH_DNA-bd_sf"/>
</dbReference>
<evidence type="ECO:0000313" key="6">
    <source>
        <dbReference type="Proteomes" id="UP000280444"/>
    </source>
</evidence>
<sequence>MDLNDSRPLWIQLVEEFRRRIVSGQWGPCSKLPSVRELALDLGVNPNTIQKALGELDREHLTQTERTAGRFVTSDTDLVNQARIELAQEATDTYVSAMKGLGITSNLAADLITTRWDKEDPQ</sequence>
<dbReference type="SUPFAM" id="SSF46785">
    <property type="entry name" value="Winged helix' DNA-binding domain"/>
    <property type="match status" value="1"/>
</dbReference>
<dbReference type="InterPro" id="IPR000524">
    <property type="entry name" value="Tscrpt_reg_HTH_GntR"/>
</dbReference>
<keyword evidence="2" id="KW-0238">DNA-binding</keyword>
<dbReference type="AlphaFoldDB" id="A0A3P1SE08"/>
<comment type="caution">
    <text evidence="5">The sequence shown here is derived from an EMBL/GenBank/DDBJ whole genome shotgun (WGS) entry which is preliminary data.</text>
</comment>
<dbReference type="PROSITE" id="PS50949">
    <property type="entry name" value="HTH_GNTR"/>
    <property type="match status" value="1"/>
</dbReference>
<evidence type="ECO:0000256" key="2">
    <source>
        <dbReference type="ARBA" id="ARBA00023125"/>
    </source>
</evidence>
<dbReference type="Pfam" id="PF00392">
    <property type="entry name" value="GntR"/>
    <property type="match status" value="1"/>
</dbReference>
<keyword evidence="3" id="KW-0804">Transcription</keyword>
<keyword evidence="6" id="KW-1185">Reference proteome</keyword>
<dbReference type="InterPro" id="IPR036388">
    <property type="entry name" value="WH-like_DNA-bd_sf"/>
</dbReference>
<dbReference type="RefSeq" id="WP_124870210.1">
    <property type="nucleotide sequence ID" value="NZ_RQZF01000005.1"/>
</dbReference>
<evidence type="ECO:0000256" key="1">
    <source>
        <dbReference type="ARBA" id="ARBA00023015"/>
    </source>
</evidence>
<dbReference type="Gene3D" id="1.10.10.10">
    <property type="entry name" value="Winged helix-like DNA-binding domain superfamily/Winged helix DNA-binding domain"/>
    <property type="match status" value="1"/>
</dbReference>
<reference evidence="5 6" key="1">
    <citation type="submission" date="2018-11" db="EMBL/GenBank/DDBJ databases">
        <title>Genomes From Bacteria Associated with the Canine Oral Cavity: a Test Case for Automated Genome-Based Taxonomic Assignment.</title>
        <authorList>
            <person name="Coil D.A."/>
            <person name="Jospin G."/>
            <person name="Darling A.E."/>
            <person name="Wallis C."/>
            <person name="Davis I.J."/>
            <person name="Harris S."/>
            <person name="Eisen J.A."/>
            <person name="Holcombe L.J."/>
            <person name="O'Flynn C."/>
        </authorList>
    </citation>
    <scope>NUCLEOTIDE SEQUENCE [LARGE SCALE GENOMIC DNA]</scope>
    <source>
        <strain evidence="5 6">OH770</strain>
    </source>
</reference>